<dbReference type="InterPro" id="IPR052527">
    <property type="entry name" value="Metal_cation-efflux_comp"/>
</dbReference>
<dbReference type="GO" id="GO:0004671">
    <property type="term" value="F:protein C-terminal S-isoprenylcysteine carboxyl O-methyltransferase activity"/>
    <property type="evidence" value="ECO:0007669"/>
    <property type="project" value="UniProtKB-EC"/>
</dbReference>
<keyword evidence="5" id="KW-0489">Methyltransferase</keyword>
<evidence type="ECO:0000313" key="6">
    <source>
        <dbReference type="EMBL" id="KAF9488021.1"/>
    </source>
</evidence>
<comment type="caution">
    <text evidence="6">The sequence shown here is derived from an EMBL/GenBank/DDBJ whole genome shotgun (WGS) entry which is preliminary data.</text>
</comment>
<sequence length="101" mass="11393">MTVLQIFLGGPSLAHIATVISSFRRAEAEVAHTILSTIIIGTIICLACTSFHFWAFTTLGRFFDFQVRIQADHKLITKGPYSYVRHLSYTGFYLMYIGVVM</sequence>
<comment type="subcellular location">
    <subcellularLocation>
        <location evidence="5">Endoplasmic reticulum membrane</location>
        <topology evidence="5">Multi-pass membrane protein</topology>
    </subcellularLocation>
    <subcellularLocation>
        <location evidence="1">Membrane</location>
        <topology evidence="1">Multi-pass membrane protein</topology>
    </subcellularLocation>
</comment>
<dbReference type="Proteomes" id="UP000807025">
    <property type="component" value="Unassembled WGS sequence"/>
</dbReference>
<keyword evidence="5" id="KW-0256">Endoplasmic reticulum</keyword>
<protein>
    <recommendedName>
        <fullName evidence="5">Protein-S-isoprenylcysteine O-methyltransferase</fullName>
        <ecNumber evidence="5">2.1.1.100</ecNumber>
    </recommendedName>
</protein>
<reference evidence="6" key="1">
    <citation type="submission" date="2020-11" db="EMBL/GenBank/DDBJ databases">
        <authorList>
            <consortium name="DOE Joint Genome Institute"/>
            <person name="Ahrendt S."/>
            <person name="Riley R."/>
            <person name="Andreopoulos W."/>
            <person name="Labutti K."/>
            <person name="Pangilinan J."/>
            <person name="Ruiz-Duenas F.J."/>
            <person name="Barrasa J.M."/>
            <person name="Sanchez-Garcia M."/>
            <person name="Camarero S."/>
            <person name="Miyauchi S."/>
            <person name="Serrano A."/>
            <person name="Linde D."/>
            <person name="Babiker R."/>
            <person name="Drula E."/>
            <person name="Ayuso-Fernandez I."/>
            <person name="Pacheco R."/>
            <person name="Padilla G."/>
            <person name="Ferreira P."/>
            <person name="Barriuso J."/>
            <person name="Kellner H."/>
            <person name="Castanera R."/>
            <person name="Alfaro M."/>
            <person name="Ramirez L."/>
            <person name="Pisabarro A.G."/>
            <person name="Kuo A."/>
            <person name="Tritt A."/>
            <person name="Lipzen A."/>
            <person name="He G."/>
            <person name="Yan M."/>
            <person name="Ng V."/>
            <person name="Cullen D."/>
            <person name="Martin F."/>
            <person name="Rosso M.-N."/>
            <person name="Henrissat B."/>
            <person name="Hibbett D."/>
            <person name="Martinez A.T."/>
            <person name="Grigoriev I.V."/>
        </authorList>
    </citation>
    <scope>NUCLEOTIDE SEQUENCE</scope>
    <source>
        <strain evidence="6">ATCC 90797</strain>
    </source>
</reference>
<proteinExistence type="inferred from homology"/>
<evidence type="ECO:0000256" key="3">
    <source>
        <dbReference type="ARBA" id="ARBA00022989"/>
    </source>
</evidence>
<dbReference type="EMBL" id="MU154736">
    <property type="protein sequence ID" value="KAF9488021.1"/>
    <property type="molecule type" value="Genomic_DNA"/>
</dbReference>
<comment type="caution">
    <text evidence="5">Lacks conserved residue(s) required for the propagation of feature annotation.</text>
</comment>
<evidence type="ECO:0000256" key="5">
    <source>
        <dbReference type="RuleBase" id="RU362022"/>
    </source>
</evidence>
<keyword evidence="3 5" id="KW-1133">Transmembrane helix</keyword>
<keyword evidence="4 5" id="KW-0472">Membrane</keyword>
<comment type="similarity">
    <text evidence="5">Belongs to the class VI-like SAM-binding methyltransferase superfamily. Isoprenylcysteine carboxyl methyltransferase family.</text>
</comment>
<dbReference type="PANTHER" id="PTHR43847">
    <property type="entry name" value="BLL3993 PROTEIN"/>
    <property type="match status" value="1"/>
</dbReference>
<accession>A0A9P5ZID1</accession>
<dbReference type="OrthoDB" id="422086at2759"/>
<comment type="catalytic activity">
    <reaction evidence="5">
        <text>[protein]-C-terminal S-[(2E,6E)-farnesyl]-L-cysteine + S-adenosyl-L-methionine = [protein]-C-terminal S-[(2E,6E)-farnesyl]-L-cysteine methyl ester + S-adenosyl-L-homocysteine</text>
        <dbReference type="Rhea" id="RHEA:21672"/>
        <dbReference type="Rhea" id="RHEA-COMP:12125"/>
        <dbReference type="Rhea" id="RHEA-COMP:12126"/>
        <dbReference type="ChEBI" id="CHEBI:57856"/>
        <dbReference type="ChEBI" id="CHEBI:59789"/>
        <dbReference type="ChEBI" id="CHEBI:90510"/>
        <dbReference type="ChEBI" id="CHEBI:90511"/>
        <dbReference type="EC" id="2.1.1.100"/>
    </reaction>
</comment>
<evidence type="ECO:0000256" key="2">
    <source>
        <dbReference type="ARBA" id="ARBA00022692"/>
    </source>
</evidence>
<evidence type="ECO:0000256" key="1">
    <source>
        <dbReference type="ARBA" id="ARBA00004141"/>
    </source>
</evidence>
<gene>
    <name evidence="6" type="ORF">BDN71DRAFT_1478166</name>
</gene>
<name>A0A9P5ZID1_PLEER</name>
<dbReference type="PANTHER" id="PTHR43847:SF1">
    <property type="entry name" value="BLL3993 PROTEIN"/>
    <property type="match status" value="1"/>
</dbReference>
<dbReference type="Pfam" id="PF04140">
    <property type="entry name" value="ICMT"/>
    <property type="match status" value="1"/>
</dbReference>
<dbReference type="InterPro" id="IPR007269">
    <property type="entry name" value="ICMT_MeTrfase"/>
</dbReference>
<keyword evidence="5" id="KW-0949">S-adenosyl-L-methionine</keyword>
<dbReference type="EC" id="2.1.1.100" evidence="5"/>
<evidence type="ECO:0000313" key="7">
    <source>
        <dbReference type="Proteomes" id="UP000807025"/>
    </source>
</evidence>
<feature type="transmembrane region" description="Helical" evidence="5">
    <location>
        <begin position="30"/>
        <end position="56"/>
    </location>
</feature>
<dbReference type="Gene3D" id="1.20.120.1630">
    <property type="match status" value="1"/>
</dbReference>
<dbReference type="GO" id="GO:0032259">
    <property type="term" value="P:methylation"/>
    <property type="evidence" value="ECO:0007669"/>
    <property type="project" value="UniProtKB-KW"/>
</dbReference>
<evidence type="ECO:0000256" key="4">
    <source>
        <dbReference type="ARBA" id="ARBA00023136"/>
    </source>
</evidence>
<dbReference type="AlphaFoldDB" id="A0A9P5ZID1"/>
<dbReference type="GO" id="GO:0005789">
    <property type="term" value="C:endoplasmic reticulum membrane"/>
    <property type="evidence" value="ECO:0007669"/>
    <property type="project" value="UniProtKB-SubCell"/>
</dbReference>
<organism evidence="6 7">
    <name type="scientific">Pleurotus eryngii</name>
    <name type="common">Boletus of the steppes</name>
    <dbReference type="NCBI Taxonomy" id="5323"/>
    <lineage>
        <taxon>Eukaryota</taxon>
        <taxon>Fungi</taxon>
        <taxon>Dikarya</taxon>
        <taxon>Basidiomycota</taxon>
        <taxon>Agaricomycotina</taxon>
        <taxon>Agaricomycetes</taxon>
        <taxon>Agaricomycetidae</taxon>
        <taxon>Agaricales</taxon>
        <taxon>Pleurotineae</taxon>
        <taxon>Pleurotaceae</taxon>
        <taxon>Pleurotus</taxon>
    </lineage>
</organism>
<keyword evidence="7" id="KW-1185">Reference proteome</keyword>
<keyword evidence="2 5" id="KW-0812">Transmembrane</keyword>
<keyword evidence="5" id="KW-0808">Transferase</keyword>